<sequence>MLLVGIQVRSVLVSGALLMLVLIGGACSAQNWSAASIQMIYLGFCVVLLATVHLDHLSVDAWMRGSGPLRGIPPWGRITGCWRAR</sequence>
<dbReference type="RefSeq" id="WP_002636951.1">
    <property type="nucleotide sequence ID" value="NZ_CP012109.1"/>
</dbReference>
<keyword evidence="1" id="KW-0812">Transmembrane</keyword>
<dbReference type="STRING" id="1297742.A176_000517"/>
<evidence type="ECO:0000256" key="1">
    <source>
        <dbReference type="SAM" id="Phobius"/>
    </source>
</evidence>
<keyword evidence="1" id="KW-0472">Membrane</keyword>
<dbReference type="Proteomes" id="UP000009026">
    <property type="component" value="Chromosome"/>
</dbReference>
<feature type="transmembrane region" description="Helical" evidence="1">
    <location>
        <begin position="38"/>
        <end position="54"/>
    </location>
</feature>
<dbReference type="AlphaFoldDB" id="A0A0H4WQK6"/>
<evidence type="ECO:0000313" key="2">
    <source>
        <dbReference type="EMBL" id="AKQ63605.1"/>
    </source>
</evidence>
<evidence type="ECO:0000313" key="3">
    <source>
        <dbReference type="Proteomes" id="UP000009026"/>
    </source>
</evidence>
<keyword evidence="3" id="KW-1185">Reference proteome</keyword>
<gene>
    <name evidence="2" type="ORF">A176_000517</name>
</gene>
<organism evidence="2 3">
    <name type="scientific">Pseudomyxococcus hansupus</name>
    <dbReference type="NCBI Taxonomy" id="1297742"/>
    <lineage>
        <taxon>Bacteria</taxon>
        <taxon>Pseudomonadati</taxon>
        <taxon>Myxococcota</taxon>
        <taxon>Myxococcia</taxon>
        <taxon>Myxococcales</taxon>
        <taxon>Cystobacterineae</taxon>
        <taxon>Myxococcaceae</taxon>
        <taxon>Pseudomyxococcus</taxon>
    </lineage>
</organism>
<name>A0A0H4WQK6_9BACT</name>
<keyword evidence="1" id="KW-1133">Transmembrane helix</keyword>
<dbReference type="KEGG" id="mym:A176_000517"/>
<dbReference type="EMBL" id="CP012109">
    <property type="protein sequence ID" value="AKQ63605.1"/>
    <property type="molecule type" value="Genomic_DNA"/>
</dbReference>
<reference evidence="2 3" key="1">
    <citation type="journal article" date="2016" name="PLoS ONE">
        <title>Complete Genome Sequence and Comparative Genomics of a Novel Myxobacterium Myxococcus hansupus.</title>
        <authorList>
            <person name="Sharma G."/>
            <person name="Narwani T."/>
            <person name="Subramanian S."/>
        </authorList>
    </citation>
    <scope>NUCLEOTIDE SEQUENCE [LARGE SCALE GENOMIC DNA]</scope>
    <source>
        <strain evidence="3">mixupus</strain>
    </source>
</reference>
<proteinExistence type="predicted"/>
<protein>
    <submittedName>
        <fullName evidence="2">Uncharacterized protein</fullName>
    </submittedName>
</protein>
<dbReference type="PATRIC" id="fig|1297742.4.peg.525"/>
<accession>A0A0H4WQK6</accession>